<evidence type="ECO:0000256" key="1">
    <source>
        <dbReference type="SAM" id="SignalP"/>
    </source>
</evidence>
<dbReference type="STRING" id="1114924.SAMN05216258_11246"/>
<evidence type="ECO:0000313" key="4">
    <source>
        <dbReference type="Proteomes" id="UP000199377"/>
    </source>
</evidence>
<evidence type="ECO:0000313" key="3">
    <source>
        <dbReference type="EMBL" id="SFJ02005.1"/>
    </source>
</evidence>
<feature type="signal peptide" evidence="1">
    <location>
        <begin position="1"/>
        <end position="18"/>
    </location>
</feature>
<dbReference type="AlphaFoldDB" id="A0A1I3MZ07"/>
<dbReference type="SUPFAM" id="SSF50952">
    <property type="entry name" value="Soluble quinoprotein glucose dehydrogenase"/>
    <property type="match status" value="1"/>
</dbReference>
<accession>A0A1I3MZ07</accession>
<dbReference type="EMBL" id="FOQH01000012">
    <property type="protein sequence ID" value="SFJ02005.1"/>
    <property type="molecule type" value="Genomic_DNA"/>
</dbReference>
<dbReference type="RefSeq" id="WP_092864455.1">
    <property type="nucleotide sequence ID" value="NZ_FOQH01000012.1"/>
</dbReference>
<protein>
    <submittedName>
        <fullName evidence="3">Glucose/arabinose dehydrogenase, beta-propeller fold</fullName>
    </submittedName>
</protein>
<proteinExistence type="predicted"/>
<sequence>MTARPFRAALALALVAFAAGVACTPATRAEVFETSAGPVDVTAVGPVFEHPWAVAFLPDFATTGALLVTERPGRLTLVTRDGARAIEGLPEIYAEGQGGLLDVALSPDFAQTGVLHLTYAAPVGGGRANTHVARARLDREAGRLVDLEVVLAMETNERGGRHFGSRLAHAPDGTLFVTMGERGNRPSAQDPMAANGKVHRILPDGAIPQDNPYVGGGGLPSVWSIGHRNPQGAAVDPQTGTYWVVEHGARGGDEINLPKPGANFGWPEASYGTHYSGRDFPRDGAAPGIEAPVHYWDPSIAPSGLAVYRGDLFPQWDGDLLVGALKFEKIVRLDMQDGEVVGQEDLVPDAFGRIRDVRAGPDGAIWFLTDEAEGRLLRMAPAD</sequence>
<dbReference type="PANTHER" id="PTHR19328">
    <property type="entry name" value="HEDGEHOG-INTERACTING PROTEIN"/>
    <property type="match status" value="1"/>
</dbReference>
<dbReference type="Pfam" id="PF07995">
    <property type="entry name" value="GSDH"/>
    <property type="match status" value="1"/>
</dbReference>
<feature type="domain" description="Glucose/Sorbosone dehydrogenase" evidence="2">
    <location>
        <begin position="48"/>
        <end position="378"/>
    </location>
</feature>
<name>A0A1I3MZ07_9RHOB</name>
<dbReference type="InterPro" id="IPR012938">
    <property type="entry name" value="Glc/Sorbosone_DH"/>
</dbReference>
<reference evidence="3 4" key="1">
    <citation type="submission" date="2016-10" db="EMBL/GenBank/DDBJ databases">
        <authorList>
            <person name="de Groot N.N."/>
        </authorList>
    </citation>
    <scope>NUCLEOTIDE SEQUENCE [LARGE SCALE GENOMIC DNA]</scope>
    <source>
        <strain evidence="3 4">CGMCC 1.11030</strain>
    </source>
</reference>
<feature type="chain" id="PRO_5011549733" evidence="1">
    <location>
        <begin position="19"/>
        <end position="383"/>
    </location>
</feature>
<keyword evidence="4" id="KW-1185">Reference proteome</keyword>
<evidence type="ECO:0000259" key="2">
    <source>
        <dbReference type="Pfam" id="PF07995"/>
    </source>
</evidence>
<dbReference type="PANTHER" id="PTHR19328:SF75">
    <property type="entry name" value="ALDOSE SUGAR DEHYDROGENASE YLII"/>
    <property type="match status" value="1"/>
</dbReference>
<keyword evidence="1" id="KW-0732">Signal</keyword>
<dbReference type="InterPro" id="IPR011041">
    <property type="entry name" value="Quinoprot_gluc/sorb_DH_b-prop"/>
</dbReference>
<dbReference type="OrthoDB" id="9770043at2"/>
<dbReference type="Gene3D" id="2.120.10.30">
    <property type="entry name" value="TolB, C-terminal domain"/>
    <property type="match status" value="1"/>
</dbReference>
<gene>
    <name evidence="3" type="ORF">SAMN05216258_11246</name>
</gene>
<dbReference type="Proteomes" id="UP000199377">
    <property type="component" value="Unassembled WGS sequence"/>
</dbReference>
<dbReference type="InterPro" id="IPR011042">
    <property type="entry name" value="6-blade_b-propeller_TolB-like"/>
</dbReference>
<dbReference type="PROSITE" id="PS51257">
    <property type="entry name" value="PROKAR_LIPOPROTEIN"/>
    <property type="match status" value="1"/>
</dbReference>
<organism evidence="3 4">
    <name type="scientific">Albimonas pacifica</name>
    <dbReference type="NCBI Taxonomy" id="1114924"/>
    <lineage>
        <taxon>Bacteria</taxon>
        <taxon>Pseudomonadati</taxon>
        <taxon>Pseudomonadota</taxon>
        <taxon>Alphaproteobacteria</taxon>
        <taxon>Rhodobacterales</taxon>
        <taxon>Paracoccaceae</taxon>
        <taxon>Albimonas</taxon>
    </lineage>
</organism>